<dbReference type="InterPro" id="IPR014001">
    <property type="entry name" value="Helicase_ATP-bd"/>
</dbReference>
<evidence type="ECO:0000256" key="13">
    <source>
        <dbReference type="ARBA" id="ARBA00034808"/>
    </source>
</evidence>
<evidence type="ECO:0000256" key="7">
    <source>
        <dbReference type="ARBA" id="ARBA00022840"/>
    </source>
</evidence>
<proteinExistence type="inferred from homology"/>
<evidence type="ECO:0000256" key="8">
    <source>
        <dbReference type="ARBA" id="ARBA00023125"/>
    </source>
</evidence>
<keyword evidence="4 15" id="KW-0227">DNA damage</keyword>
<dbReference type="InterPro" id="IPR012340">
    <property type="entry name" value="NA-bd_OB-fold"/>
</dbReference>
<evidence type="ECO:0000259" key="16">
    <source>
        <dbReference type="PROSITE" id="PS51192"/>
    </source>
</evidence>
<dbReference type="Pfam" id="PF00271">
    <property type="entry name" value="Helicase_C"/>
    <property type="match status" value="1"/>
</dbReference>
<dbReference type="CDD" id="cd04488">
    <property type="entry name" value="RecG_wedge_OBF"/>
    <property type="match status" value="1"/>
</dbReference>
<dbReference type="CDD" id="cd17992">
    <property type="entry name" value="DEXHc_RecG"/>
    <property type="match status" value="1"/>
</dbReference>
<dbReference type="Gene3D" id="2.40.50.140">
    <property type="entry name" value="Nucleic acid-binding proteins"/>
    <property type="match status" value="1"/>
</dbReference>
<evidence type="ECO:0000256" key="5">
    <source>
        <dbReference type="ARBA" id="ARBA00022801"/>
    </source>
</evidence>
<evidence type="ECO:0000313" key="18">
    <source>
        <dbReference type="EMBL" id="MDN4165667.1"/>
    </source>
</evidence>
<dbReference type="Pfam" id="PF00270">
    <property type="entry name" value="DEAD"/>
    <property type="match status" value="1"/>
</dbReference>
<dbReference type="InterPro" id="IPR004609">
    <property type="entry name" value="ATP-dep_DNA_helicase_RecG"/>
</dbReference>
<comment type="caution">
    <text evidence="18">The sequence shown here is derived from an EMBL/GenBank/DDBJ whole genome shotgun (WGS) entry which is preliminary data.</text>
</comment>
<feature type="domain" description="Helicase ATP-binding" evidence="16">
    <location>
        <begin position="281"/>
        <end position="444"/>
    </location>
</feature>
<comment type="similarity">
    <text evidence="1 15">Belongs to the helicase family. RecG subfamily.</text>
</comment>
<dbReference type="NCBIfam" id="NF008165">
    <property type="entry name" value="PRK10917.1-3"/>
    <property type="match status" value="1"/>
</dbReference>
<evidence type="ECO:0000256" key="2">
    <source>
        <dbReference type="ARBA" id="ARBA00017846"/>
    </source>
</evidence>
<sequence>MRAVLDTQIEFLKVVGPQRAALLQKELGLFTYRDLLQHYPFRYEDKSTFYTIRQLNEGMPNVQVKGYLRLFEMVGEGSKKRLVGHFKDETGEMELVWFKGIQWVLKKYQPGIEYIAFGKPNRFGTKVSMAHPELDVNSSKSKPNALEPVYPLTEKLKAKYIDSKTILSWQREALIQCYPSFEDFLPQDIRAQFGLIERKEAFRHIHFPQSAEWLQKAKFRLKFEELFLIQLKLLTQKLIRLEKFKGFVCSDTQLLHTFYNEHLPFELTNAQKRVIKEAYTDMKSGKQMNRLIQGDVGSGKTMVAFICILLAIGNGSQAALMAPTEILADQHLKGLLPLAEALGISIALLTGSTKTKERRKIHEGLVSGELKLIIGTHALLEDTVQFKQLGLAVIDEQHRFGVAQRAQLWKKNEQIPPHILVMTATPIPRTLAMTIYGDLEISVIDELPAGRKPIQTVHRYESSRLKVFQFLREEIEKGRQVYIVYPLIEESEKMDLKDLMDGYESISRAFPSVPLSIVHGKMKAEDKEFEMRRFVKGETKIMVATTVIEVGINVPNASIMLIENAERFGLSQLHQLRGRVGRGAEQSYCILMSSYKLSKDSRVRIETMVSTNDGFQVANTDMQLRGPGDLMGTQQSGIIDLRMADLVQDGKILEIARQAAQHVLDEDPHLTEARYLPLQNILKAMRGNQINWSRVS</sequence>
<feature type="domain" description="Helicase C-terminal" evidence="17">
    <location>
        <begin position="466"/>
        <end position="628"/>
    </location>
</feature>
<dbReference type="EMBL" id="JAUHJS010000004">
    <property type="protein sequence ID" value="MDN4165667.1"/>
    <property type="molecule type" value="Genomic_DNA"/>
</dbReference>
<keyword evidence="3 15" id="KW-0547">Nucleotide-binding</keyword>
<evidence type="ECO:0000256" key="3">
    <source>
        <dbReference type="ARBA" id="ARBA00022741"/>
    </source>
</evidence>
<evidence type="ECO:0000259" key="17">
    <source>
        <dbReference type="PROSITE" id="PS51194"/>
    </source>
</evidence>
<dbReference type="InterPro" id="IPR047112">
    <property type="entry name" value="RecG/Mfd"/>
</dbReference>
<keyword evidence="19" id="KW-1185">Reference proteome</keyword>
<keyword evidence="11" id="KW-0413">Isomerase</keyword>
<accession>A0ABT8F5C5</accession>
<dbReference type="Pfam" id="PF17191">
    <property type="entry name" value="RecG_wedge"/>
    <property type="match status" value="1"/>
</dbReference>
<keyword evidence="10 15" id="KW-0234">DNA repair</keyword>
<keyword evidence="6 15" id="KW-0347">Helicase</keyword>
<dbReference type="Pfam" id="PF19833">
    <property type="entry name" value="RecG_dom3_C"/>
    <property type="match status" value="1"/>
</dbReference>
<dbReference type="SMART" id="SM00487">
    <property type="entry name" value="DEXDc"/>
    <property type="match status" value="1"/>
</dbReference>
<name>A0ABT8F5C5_9BACT</name>
<dbReference type="Gene3D" id="3.40.50.300">
    <property type="entry name" value="P-loop containing nucleotide triphosphate hydrolases"/>
    <property type="match status" value="2"/>
</dbReference>
<keyword evidence="9 15" id="KW-0233">DNA recombination</keyword>
<comment type="catalytic activity">
    <reaction evidence="14 15">
        <text>ATP + H2O = ADP + phosphate + H(+)</text>
        <dbReference type="Rhea" id="RHEA:13065"/>
        <dbReference type="ChEBI" id="CHEBI:15377"/>
        <dbReference type="ChEBI" id="CHEBI:15378"/>
        <dbReference type="ChEBI" id="CHEBI:30616"/>
        <dbReference type="ChEBI" id="CHEBI:43474"/>
        <dbReference type="ChEBI" id="CHEBI:456216"/>
        <dbReference type="EC" id="5.6.2.4"/>
    </reaction>
</comment>
<organism evidence="18 19">
    <name type="scientific">Shiella aurantiaca</name>
    <dbReference type="NCBI Taxonomy" id="3058365"/>
    <lineage>
        <taxon>Bacteria</taxon>
        <taxon>Pseudomonadati</taxon>
        <taxon>Bacteroidota</taxon>
        <taxon>Cytophagia</taxon>
        <taxon>Cytophagales</taxon>
        <taxon>Shiellaceae</taxon>
        <taxon>Shiella</taxon>
    </lineage>
</organism>
<dbReference type="PANTHER" id="PTHR47964:SF1">
    <property type="entry name" value="ATP-DEPENDENT DNA HELICASE HOMOLOG RECG, CHLOROPLASTIC"/>
    <property type="match status" value="1"/>
</dbReference>
<evidence type="ECO:0000256" key="14">
    <source>
        <dbReference type="ARBA" id="ARBA00048988"/>
    </source>
</evidence>
<dbReference type="SUPFAM" id="SSF52540">
    <property type="entry name" value="P-loop containing nucleoside triphosphate hydrolases"/>
    <property type="match status" value="2"/>
</dbReference>
<dbReference type="InterPro" id="IPR001650">
    <property type="entry name" value="Helicase_C-like"/>
</dbReference>
<dbReference type="EC" id="5.6.2.4" evidence="13 15"/>
<comment type="function">
    <text evidence="15">Plays a critical role in recombination and DNA repair. Helps process Holliday junction intermediates to mature products by catalyzing branch migration. Has replication fork regression activity, unwinds stalled or blocked replication forks to make a HJ that can be resolved. Has a DNA unwinding activity characteristic of a DNA helicase with 3'-5' polarity.</text>
</comment>
<evidence type="ECO:0000256" key="9">
    <source>
        <dbReference type="ARBA" id="ARBA00023172"/>
    </source>
</evidence>
<keyword evidence="5 15" id="KW-0378">Hydrolase</keyword>
<gene>
    <name evidence="18" type="primary">recG</name>
    <name evidence="18" type="ORF">QWY31_09145</name>
</gene>
<dbReference type="InterPro" id="IPR011545">
    <property type="entry name" value="DEAD/DEAH_box_helicase_dom"/>
</dbReference>
<evidence type="ECO:0000256" key="4">
    <source>
        <dbReference type="ARBA" id="ARBA00022763"/>
    </source>
</evidence>
<dbReference type="InterPro" id="IPR045562">
    <property type="entry name" value="RecG_dom3_C"/>
</dbReference>
<evidence type="ECO:0000256" key="12">
    <source>
        <dbReference type="ARBA" id="ARBA00034617"/>
    </source>
</evidence>
<reference evidence="18" key="1">
    <citation type="submission" date="2023-06" db="EMBL/GenBank/DDBJ databases">
        <title>Cytophagales bacterium Strain LB-30, isolated from soil.</title>
        <authorList>
            <person name="Liu B."/>
        </authorList>
    </citation>
    <scope>NUCLEOTIDE SEQUENCE</scope>
    <source>
        <strain evidence="18">LB-30</strain>
    </source>
</reference>
<dbReference type="GO" id="GO:0016787">
    <property type="term" value="F:hydrolase activity"/>
    <property type="evidence" value="ECO:0007669"/>
    <property type="project" value="UniProtKB-KW"/>
</dbReference>
<dbReference type="NCBIfam" id="TIGR00643">
    <property type="entry name" value="recG"/>
    <property type="match status" value="1"/>
</dbReference>
<evidence type="ECO:0000313" key="19">
    <source>
        <dbReference type="Proteomes" id="UP001168552"/>
    </source>
</evidence>
<evidence type="ECO:0000256" key="1">
    <source>
        <dbReference type="ARBA" id="ARBA00007504"/>
    </source>
</evidence>
<dbReference type="PANTHER" id="PTHR47964">
    <property type="entry name" value="ATP-DEPENDENT DNA HELICASE HOMOLOG RECG, CHLOROPLASTIC"/>
    <property type="match status" value="1"/>
</dbReference>
<dbReference type="InterPro" id="IPR027417">
    <property type="entry name" value="P-loop_NTPase"/>
</dbReference>
<keyword evidence="8" id="KW-0238">DNA-binding</keyword>
<dbReference type="PROSITE" id="PS51192">
    <property type="entry name" value="HELICASE_ATP_BIND_1"/>
    <property type="match status" value="1"/>
</dbReference>
<evidence type="ECO:0000256" key="15">
    <source>
        <dbReference type="RuleBase" id="RU363016"/>
    </source>
</evidence>
<dbReference type="Proteomes" id="UP001168552">
    <property type="component" value="Unassembled WGS sequence"/>
</dbReference>
<dbReference type="InterPro" id="IPR033454">
    <property type="entry name" value="RecG_wedge"/>
</dbReference>
<dbReference type="PROSITE" id="PS51194">
    <property type="entry name" value="HELICASE_CTER"/>
    <property type="match status" value="1"/>
</dbReference>
<comment type="catalytic activity">
    <reaction evidence="12 15">
        <text>Couples ATP hydrolysis with the unwinding of duplex DNA by translocating in the 3'-5' direction.</text>
        <dbReference type="EC" id="5.6.2.4"/>
    </reaction>
</comment>
<keyword evidence="7 15" id="KW-0067">ATP-binding</keyword>
<evidence type="ECO:0000256" key="6">
    <source>
        <dbReference type="ARBA" id="ARBA00022806"/>
    </source>
</evidence>
<dbReference type="NCBIfam" id="NF008168">
    <property type="entry name" value="PRK10917.2-2"/>
    <property type="match status" value="1"/>
</dbReference>
<dbReference type="SMART" id="SM00490">
    <property type="entry name" value="HELICc"/>
    <property type="match status" value="1"/>
</dbReference>
<dbReference type="SUPFAM" id="SSF50249">
    <property type="entry name" value="Nucleic acid-binding proteins"/>
    <property type="match status" value="1"/>
</dbReference>
<evidence type="ECO:0000256" key="10">
    <source>
        <dbReference type="ARBA" id="ARBA00023204"/>
    </source>
</evidence>
<protein>
    <recommendedName>
        <fullName evidence="2 15">ATP-dependent DNA helicase RecG</fullName>
        <ecNumber evidence="13 15">5.6.2.4</ecNumber>
    </recommendedName>
</protein>
<dbReference type="RefSeq" id="WP_320004197.1">
    <property type="nucleotide sequence ID" value="NZ_JAUHJS010000004.1"/>
</dbReference>
<evidence type="ECO:0000256" key="11">
    <source>
        <dbReference type="ARBA" id="ARBA00023235"/>
    </source>
</evidence>
<dbReference type="GO" id="GO:0003678">
    <property type="term" value="F:DNA helicase activity"/>
    <property type="evidence" value="ECO:0007669"/>
    <property type="project" value="UniProtKB-EC"/>
</dbReference>